<keyword evidence="4" id="KW-0800">Toxin</keyword>
<sequence>MVLAMSESGSGFDPGVWWPGLEAFLRASFGTATSIDLSGGADGLPWTGNNLLGSSLAGGGHGDIRATWHGGAFGAWDVAQPRHIRRAEDDGIGTAVSISSASTEPVASGERVSASFAQVASAEGAFNRIVGTSGAETLKGTSRRDEISGFGGDDTLYGFRLGDVLHGGAGNDELVGGNGADVLKGGAGYDVLKGGKGSDTLEGGSWRDMLHGGSLDDTLRGGNGNDVLKGGSGDDHLFGGNKNDVLDGGKGRDRLTGGSGADRFMIDVAASDVDRVKDFSRAEGDVFYLGEVLPAGIEAEALSSHVRFATSGDNALLQFRETGESGSFRSVAWVKNGAGLDAADLLDRGQIVLISPELPNEKPEPQDDRGFTAVVGTELEIPVATLLANDSDPDGDTLSVTAVSGARLEGSNVIFSPSSAGTKTFTYTVADPDGATASATVHVTVEDPPPAPALSFAGNDRAAVVDLQADTWAEVARILLLGDSITDGYGIDGGYRPYLWETLTQQSNVWVDFVGEYDNNPGDDFHDPDHQGLSGIKASTVLGDIDRIAQASPSDIALIMLGTNDVLREADAGDDVPGELLQILQRLHAANSDGLFLVAEILPISDSTKWGTVNYRATEINDALPGIISQARAQGIDARLVDTSAITLSDMYDGVHPSSSGHQKLAAIWANAISARATASAGTLQADPNAVAADVIDVVGSDHGDRLLGDGGSNEFKGAGGNDWLEGRAGNDDLWGGSGIDQFVFDDTDGDDRIMDYASGSDLIYLRPGSTSSYSVSNQNGDAVISFGSTRVTVENTLSSQLSIELIDPFVA</sequence>
<dbReference type="GO" id="GO:0016788">
    <property type="term" value="F:hydrolase activity, acting on ester bonds"/>
    <property type="evidence" value="ECO:0007669"/>
    <property type="project" value="UniProtKB-ARBA"/>
</dbReference>
<evidence type="ECO:0000256" key="7">
    <source>
        <dbReference type="ARBA" id="ARBA00023136"/>
    </source>
</evidence>
<keyword evidence="6" id="KW-0843">Virulence</keyword>
<dbReference type="Pfam" id="PF17963">
    <property type="entry name" value="Big_9"/>
    <property type="match status" value="1"/>
</dbReference>
<organism evidence="9 10">
    <name type="scientific">Tropicimonas sediminicola</name>
    <dbReference type="NCBI Taxonomy" id="1031541"/>
    <lineage>
        <taxon>Bacteria</taxon>
        <taxon>Pseudomonadati</taxon>
        <taxon>Pseudomonadota</taxon>
        <taxon>Alphaproteobacteria</taxon>
        <taxon>Rhodobacterales</taxon>
        <taxon>Roseobacteraceae</taxon>
        <taxon>Tropicimonas</taxon>
    </lineage>
</organism>
<dbReference type="InterPro" id="IPR001343">
    <property type="entry name" value="Hemolysn_Ca-bd"/>
</dbReference>
<evidence type="ECO:0000256" key="5">
    <source>
        <dbReference type="ARBA" id="ARBA00022737"/>
    </source>
</evidence>
<evidence type="ECO:0000256" key="2">
    <source>
        <dbReference type="ARBA" id="ARBA00004613"/>
    </source>
</evidence>
<dbReference type="Proteomes" id="UP000198426">
    <property type="component" value="Unassembled WGS sequence"/>
</dbReference>
<evidence type="ECO:0000256" key="4">
    <source>
        <dbReference type="ARBA" id="ARBA00022656"/>
    </source>
</evidence>
<dbReference type="EMBL" id="FZOY01000003">
    <property type="protein sequence ID" value="SNS75325.1"/>
    <property type="molecule type" value="Genomic_DNA"/>
</dbReference>
<dbReference type="Gene3D" id="3.40.50.1110">
    <property type="entry name" value="SGNH hydrolase"/>
    <property type="match status" value="1"/>
</dbReference>
<keyword evidence="5" id="KW-0677">Repeat</keyword>
<dbReference type="InterPro" id="IPR013830">
    <property type="entry name" value="SGNH_hydro"/>
</dbReference>
<keyword evidence="10" id="KW-1185">Reference proteome</keyword>
<dbReference type="InterPro" id="IPR013783">
    <property type="entry name" value="Ig-like_fold"/>
</dbReference>
<keyword evidence="3" id="KW-0964">Secreted</keyword>
<evidence type="ECO:0000313" key="9">
    <source>
        <dbReference type="EMBL" id="SNS75325.1"/>
    </source>
</evidence>
<dbReference type="InterPro" id="IPR003995">
    <property type="entry name" value="RTX_toxin_determinant-A"/>
</dbReference>
<dbReference type="GO" id="GO:0016020">
    <property type="term" value="C:membrane"/>
    <property type="evidence" value="ECO:0007669"/>
    <property type="project" value="UniProtKB-SubCell"/>
</dbReference>
<dbReference type="SUPFAM" id="SSF52266">
    <property type="entry name" value="SGNH hydrolase"/>
    <property type="match status" value="1"/>
</dbReference>
<dbReference type="Pfam" id="PF00353">
    <property type="entry name" value="HemolysinCabind"/>
    <property type="match status" value="4"/>
</dbReference>
<evidence type="ECO:0000313" key="10">
    <source>
        <dbReference type="Proteomes" id="UP000198426"/>
    </source>
</evidence>
<accession>A0A239H2G4</accession>
<dbReference type="InterPro" id="IPR050557">
    <property type="entry name" value="RTX_toxin/Mannuronan_C5-epim"/>
</dbReference>
<dbReference type="AlphaFoldDB" id="A0A239H2G4"/>
<dbReference type="Gene3D" id="2.150.10.10">
    <property type="entry name" value="Serralysin-like metalloprotease, C-terminal"/>
    <property type="match status" value="2"/>
</dbReference>
<dbReference type="GO" id="GO:0005576">
    <property type="term" value="C:extracellular region"/>
    <property type="evidence" value="ECO:0007669"/>
    <property type="project" value="UniProtKB-SubCell"/>
</dbReference>
<dbReference type="Gene3D" id="2.60.40.10">
    <property type="entry name" value="Immunoglobulins"/>
    <property type="match status" value="1"/>
</dbReference>
<dbReference type="InterPro" id="IPR035986">
    <property type="entry name" value="PKD_dom_sf"/>
</dbReference>
<name>A0A239H2G4_9RHOB</name>
<evidence type="ECO:0000256" key="6">
    <source>
        <dbReference type="ARBA" id="ARBA00023026"/>
    </source>
</evidence>
<evidence type="ECO:0000256" key="3">
    <source>
        <dbReference type="ARBA" id="ARBA00022525"/>
    </source>
</evidence>
<proteinExistence type="predicted"/>
<dbReference type="PRINTS" id="PR01488">
    <property type="entry name" value="RTXTOXINA"/>
</dbReference>
<protein>
    <submittedName>
        <fullName evidence="9">Type I secretion C-terminal target domain (VC_A0849 subclass)</fullName>
    </submittedName>
</protein>
<keyword evidence="7" id="KW-0472">Membrane</keyword>
<feature type="domain" description="SGNH hydrolase-type esterase" evidence="8">
    <location>
        <begin position="480"/>
        <end position="663"/>
    </location>
</feature>
<dbReference type="GO" id="GO:0005509">
    <property type="term" value="F:calcium ion binding"/>
    <property type="evidence" value="ECO:0007669"/>
    <property type="project" value="InterPro"/>
</dbReference>
<dbReference type="GO" id="GO:0090729">
    <property type="term" value="F:toxin activity"/>
    <property type="evidence" value="ECO:0007669"/>
    <property type="project" value="UniProtKB-KW"/>
</dbReference>
<dbReference type="PANTHER" id="PTHR38340">
    <property type="entry name" value="S-LAYER PROTEIN"/>
    <property type="match status" value="1"/>
</dbReference>
<dbReference type="PROSITE" id="PS00330">
    <property type="entry name" value="HEMOLYSIN_CALCIUM"/>
    <property type="match status" value="5"/>
</dbReference>
<dbReference type="InterPro" id="IPR036514">
    <property type="entry name" value="SGNH_hydro_sf"/>
</dbReference>
<gene>
    <name evidence="9" type="ORF">SAMN05421757_103209</name>
</gene>
<dbReference type="Pfam" id="PF13472">
    <property type="entry name" value="Lipase_GDSL_2"/>
    <property type="match status" value="1"/>
</dbReference>
<dbReference type="InterPro" id="IPR018511">
    <property type="entry name" value="Hemolysin-typ_Ca-bd_CS"/>
</dbReference>
<evidence type="ECO:0000259" key="8">
    <source>
        <dbReference type="Pfam" id="PF13472"/>
    </source>
</evidence>
<dbReference type="PRINTS" id="PR00313">
    <property type="entry name" value="CABNDNGRPT"/>
</dbReference>
<comment type="subcellular location">
    <subcellularLocation>
        <location evidence="1">Membrane</location>
    </subcellularLocation>
    <subcellularLocation>
        <location evidence="2">Secreted</location>
    </subcellularLocation>
</comment>
<evidence type="ECO:0000256" key="1">
    <source>
        <dbReference type="ARBA" id="ARBA00004370"/>
    </source>
</evidence>
<reference evidence="9 10" key="1">
    <citation type="submission" date="2017-06" db="EMBL/GenBank/DDBJ databases">
        <authorList>
            <person name="Kim H.J."/>
            <person name="Triplett B.A."/>
        </authorList>
    </citation>
    <scope>NUCLEOTIDE SEQUENCE [LARGE SCALE GENOMIC DNA]</scope>
    <source>
        <strain evidence="9 10">DSM 29339</strain>
    </source>
</reference>
<dbReference type="SUPFAM" id="SSF51120">
    <property type="entry name" value="beta-Roll"/>
    <property type="match status" value="2"/>
</dbReference>
<dbReference type="InterPro" id="IPR011049">
    <property type="entry name" value="Serralysin-like_metalloprot_C"/>
</dbReference>
<dbReference type="SUPFAM" id="SSF49299">
    <property type="entry name" value="PKD domain"/>
    <property type="match status" value="1"/>
</dbReference>
<dbReference type="PANTHER" id="PTHR38340:SF1">
    <property type="entry name" value="S-LAYER PROTEIN"/>
    <property type="match status" value="1"/>
</dbReference>